<organism evidence="1 2">
    <name type="scientific">Granulicella arctica</name>
    <dbReference type="NCBI Taxonomy" id="940613"/>
    <lineage>
        <taxon>Bacteria</taxon>
        <taxon>Pseudomonadati</taxon>
        <taxon>Acidobacteriota</taxon>
        <taxon>Terriglobia</taxon>
        <taxon>Terriglobales</taxon>
        <taxon>Acidobacteriaceae</taxon>
        <taxon>Granulicella</taxon>
    </lineage>
</organism>
<comment type="caution">
    <text evidence="1">The sequence shown here is derived from an EMBL/GenBank/DDBJ whole genome shotgun (WGS) entry which is preliminary data.</text>
</comment>
<evidence type="ECO:0000313" key="2">
    <source>
        <dbReference type="Proteomes" id="UP000589520"/>
    </source>
</evidence>
<protein>
    <submittedName>
        <fullName evidence="1">Uncharacterized protein</fullName>
    </submittedName>
</protein>
<dbReference type="EMBL" id="JACCCW010000001">
    <property type="protein sequence ID" value="NYF78872.1"/>
    <property type="molecule type" value="Genomic_DNA"/>
</dbReference>
<dbReference type="AlphaFoldDB" id="A0A7Y9PFJ9"/>
<gene>
    <name evidence="1" type="ORF">HDF17_001159</name>
</gene>
<name>A0A7Y9PFJ9_9BACT</name>
<proteinExistence type="predicted"/>
<evidence type="ECO:0000313" key="1">
    <source>
        <dbReference type="EMBL" id="NYF78872.1"/>
    </source>
</evidence>
<dbReference type="Proteomes" id="UP000589520">
    <property type="component" value="Unassembled WGS sequence"/>
</dbReference>
<accession>A0A7Y9PFJ9</accession>
<keyword evidence="2" id="KW-1185">Reference proteome</keyword>
<reference evidence="1 2" key="1">
    <citation type="submission" date="2020-07" db="EMBL/GenBank/DDBJ databases">
        <title>Genomic Encyclopedia of Type Strains, Phase IV (KMG-V): Genome sequencing to study the core and pangenomes of soil and plant-associated prokaryotes.</title>
        <authorList>
            <person name="Whitman W."/>
        </authorList>
    </citation>
    <scope>NUCLEOTIDE SEQUENCE [LARGE SCALE GENOMIC DNA]</scope>
    <source>
        <strain evidence="1 2">X4EP2</strain>
    </source>
</reference>
<sequence>MLWTSGSLHAQSPKEIVQQAVQTELAASSNDRSRWRFRQEEKVPGDTVSIVVQTAQGSVRKKIEQDGHPLTLEQEAAEMERVQDFIHDPALLQKQRRDGEHDDKSARELLEMLPESFLWKVSSETPELITLAFEPNPKFDPPNMEARVMGTMGGVLVVDRNQHRIRTIRGTLSQDVNIGWGLLGKLRQGGTFDVERREVAPGLWQIVETHVHIDGRALFFKTIGQQQDEINSSYSRVPDGTTLEHAVGMLADKKDVGCPMCTTR</sequence>